<feature type="domain" description="AMP-binding enzyme C-terminal" evidence="2">
    <location>
        <begin position="444"/>
        <end position="518"/>
    </location>
</feature>
<dbReference type="InterPro" id="IPR045851">
    <property type="entry name" value="AMP-bd_C_sf"/>
</dbReference>
<reference evidence="3 4" key="1">
    <citation type="submission" date="2024-03" db="EMBL/GenBank/DDBJ databases">
        <title>Human intestinal bacterial collection.</title>
        <authorList>
            <person name="Pauvert C."/>
            <person name="Hitch T.C.A."/>
            <person name="Clavel T."/>
        </authorList>
    </citation>
    <scope>NUCLEOTIDE SEQUENCE [LARGE SCALE GENOMIC DNA]</scope>
    <source>
        <strain evidence="3 4">CLA-AA-H190</strain>
    </source>
</reference>
<dbReference type="PANTHER" id="PTHR43767:SF1">
    <property type="entry name" value="NONRIBOSOMAL PEPTIDE SYNTHASE PES1 (EUROFUNG)-RELATED"/>
    <property type="match status" value="1"/>
</dbReference>
<accession>A0ABV1B6Y1</accession>
<dbReference type="InterPro" id="IPR000873">
    <property type="entry name" value="AMP-dep_synth/lig_dom"/>
</dbReference>
<dbReference type="Pfam" id="PF13193">
    <property type="entry name" value="AMP-binding_C"/>
    <property type="match status" value="1"/>
</dbReference>
<proteinExistence type="predicted"/>
<dbReference type="RefSeq" id="WP_349085823.1">
    <property type="nucleotide sequence ID" value="NZ_JBBMEK010000220.1"/>
</dbReference>
<name>A0ABV1B6Y1_9FIRM</name>
<dbReference type="PANTHER" id="PTHR43767">
    <property type="entry name" value="LONG-CHAIN-FATTY-ACID--COA LIGASE"/>
    <property type="match status" value="1"/>
</dbReference>
<dbReference type="Proteomes" id="UP001469749">
    <property type="component" value="Unassembled WGS sequence"/>
</dbReference>
<comment type="caution">
    <text evidence="3">The sequence shown here is derived from an EMBL/GenBank/DDBJ whole genome shotgun (WGS) entry which is preliminary data.</text>
</comment>
<keyword evidence="4" id="KW-1185">Reference proteome</keyword>
<dbReference type="Gene3D" id="3.30.300.30">
    <property type="match status" value="1"/>
</dbReference>
<dbReference type="InterPro" id="IPR042099">
    <property type="entry name" value="ANL_N_sf"/>
</dbReference>
<dbReference type="InterPro" id="IPR050237">
    <property type="entry name" value="ATP-dep_AMP-bd_enzyme"/>
</dbReference>
<evidence type="ECO:0000313" key="4">
    <source>
        <dbReference type="Proteomes" id="UP001469749"/>
    </source>
</evidence>
<gene>
    <name evidence="3" type="ORF">WMO25_14020</name>
</gene>
<organism evidence="3 4">
    <name type="scientific">Coprococcus intestinihominis</name>
    <dbReference type="NCBI Taxonomy" id="3133154"/>
    <lineage>
        <taxon>Bacteria</taxon>
        <taxon>Bacillati</taxon>
        <taxon>Bacillota</taxon>
        <taxon>Clostridia</taxon>
        <taxon>Lachnospirales</taxon>
        <taxon>Lachnospiraceae</taxon>
        <taxon>Coprococcus</taxon>
    </lineage>
</organism>
<dbReference type="InterPro" id="IPR020845">
    <property type="entry name" value="AMP-binding_CS"/>
</dbReference>
<protein>
    <submittedName>
        <fullName evidence="3">AMP-binding protein</fullName>
    </submittedName>
</protein>
<dbReference type="PROSITE" id="PS00455">
    <property type="entry name" value="AMP_BINDING"/>
    <property type="match status" value="1"/>
</dbReference>
<evidence type="ECO:0000313" key="3">
    <source>
        <dbReference type="EMBL" id="MEQ2366185.1"/>
    </source>
</evidence>
<evidence type="ECO:0000259" key="1">
    <source>
        <dbReference type="Pfam" id="PF00501"/>
    </source>
</evidence>
<dbReference type="Pfam" id="PF00501">
    <property type="entry name" value="AMP-binding"/>
    <property type="match status" value="1"/>
</dbReference>
<feature type="domain" description="AMP-dependent synthetase/ligase" evidence="1">
    <location>
        <begin position="26"/>
        <end position="393"/>
    </location>
</feature>
<dbReference type="InterPro" id="IPR025110">
    <property type="entry name" value="AMP-bd_C"/>
</dbReference>
<dbReference type="Gene3D" id="3.40.50.12780">
    <property type="entry name" value="N-terminal domain of ligase-like"/>
    <property type="match status" value="1"/>
</dbReference>
<dbReference type="EMBL" id="JBBMEK010000220">
    <property type="protein sequence ID" value="MEQ2366185.1"/>
    <property type="molecule type" value="Genomic_DNA"/>
</dbReference>
<evidence type="ECO:0000259" key="2">
    <source>
        <dbReference type="Pfam" id="PF13193"/>
    </source>
</evidence>
<dbReference type="SUPFAM" id="SSF56801">
    <property type="entry name" value="Acetyl-CoA synthetase-like"/>
    <property type="match status" value="1"/>
</dbReference>
<sequence length="535" mass="60200">MNFEDSLQEYENIGILKKNTFLDELEQICNKYPDKYAVIDTFEKISYKKLYCEISKYAKGLKNKGVNKGDKVLLQMKNGIRYVEILFAVMKIGASPVLLLQEHRNYEVTRIGRAVEASALIVEKNEIENVDYDNLIEQSVKDISSLKLVIAEENVTNSIDRKIATFDEIKDEEMQENYCEYRDVAVFLLSGGTTGTPKIIPKLHETYIYNAKAAAKKCEFSCETTYMAVLSASHDLALANPGVLGTLLSGGTVVFPQTAAFDDAFEAIEKYKVTATCIVPALATVWVNAVELYDNDLSSLKQIIIGASKLDYDLGKKIIEKFDVCLQQGYGLGEGVTCFTDLNDNEEVAIRTQGKPISEYDEIKIVNSKYTEVAQGEEGELIEKGPYTFGGYYENEQLNSELFTEDGFFKTGDKAKKDSSGNIIILGRVREQINRAGENVLPDEVETYLRKISGIKEASVFGMLDERLGEKTVACIVVEHSVDKKEIYIKLREMGIATYKFPDEIHYLSKLPYKNIGKIDKELLKTQIEQERKNG</sequence>